<organism evidence="1 2">
    <name type="scientific">Arthrobacter sunyaminii</name>
    <dbReference type="NCBI Taxonomy" id="2816859"/>
    <lineage>
        <taxon>Bacteria</taxon>
        <taxon>Bacillati</taxon>
        <taxon>Actinomycetota</taxon>
        <taxon>Actinomycetes</taxon>
        <taxon>Micrococcales</taxon>
        <taxon>Micrococcaceae</taxon>
        <taxon>Arthrobacter</taxon>
    </lineage>
</organism>
<accession>A0A975XKW1</accession>
<reference evidence="1" key="1">
    <citation type="submission" date="2021-06" db="EMBL/GenBank/DDBJ databases">
        <title>Novel species in genus Arthrobacter.</title>
        <authorList>
            <person name="Zhang G."/>
        </authorList>
    </citation>
    <scope>NUCLEOTIDE SEQUENCE</scope>
    <source>
        <strain evidence="1">Zg-ZUI122</strain>
    </source>
</reference>
<dbReference type="RefSeq" id="WP_104055755.1">
    <property type="nucleotide sequence ID" value="NZ_CP076456.1"/>
</dbReference>
<dbReference type="GO" id="GO:0005975">
    <property type="term" value="P:carbohydrate metabolic process"/>
    <property type="evidence" value="ECO:0007669"/>
    <property type="project" value="InterPro"/>
</dbReference>
<dbReference type="Pfam" id="PF03663">
    <property type="entry name" value="Glyco_hydro_76"/>
    <property type="match status" value="1"/>
</dbReference>
<dbReference type="PANTHER" id="PTHR47791:SF3">
    <property type="entry name" value="MEIOTICALLY UP-REGULATED GENE 191 PROTEIN"/>
    <property type="match status" value="1"/>
</dbReference>
<dbReference type="SUPFAM" id="SSF48208">
    <property type="entry name" value="Six-hairpin glycosidases"/>
    <property type="match status" value="1"/>
</dbReference>
<gene>
    <name evidence="1" type="ORF">KG104_01520</name>
</gene>
<proteinExistence type="predicted"/>
<dbReference type="EMBL" id="CP076456">
    <property type="protein sequence ID" value="QWQ36534.1"/>
    <property type="molecule type" value="Genomic_DNA"/>
</dbReference>
<protein>
    <submittedName>
        <fullName evidence="1">Glycosyl hydrolase</fullName>
    </submittedName>
</protein>
<dbReference type="InterPro" id="IPR053169">
    <property type="entry name" value="MUG_Protein"/>
</dbReference>
<dbReference type="GO" id="GO:0016787">
    <property type="term" value="F:hydrolase activity"/>
    <property type="evidence" value="ECO:0007669"/>
    <property type="project" value="UniProtKB-KW"/>
</dbReference>
<evidence type="ECO:0000313" key="2">
    <source>
        <dbReference type="Proteomes" id="UP000680588"/>
    </source>
</evidence>
<dbReference type="Gene3D" id="1.50.10.20">
    <property type="match status" value="1"/>
</dbReference>
<name>A0A975XKW1_9MICC</name>
<evidence type="ECO:0000313" key="1">
    <source>
        <dbReference type="EMBL" id="QWQ36534.1"/>
    </source>
</evidence>
<keyword evidence="1" id="KW-0378">Hydrolase</keyword>
<dbReference type="AlphaFoldDB" id="A0A975XKW1"/>
<dbReference type="InterPro" id="IPR008928">
    <property type="entry name" value="6-hairpin_glycosidase_sf"/>
</dbReference>
<dbReference type="InterPro" id="IPR005198">
    <property type="entry name" value="Glyco_hydro_76"/>
</dbReference>
<sequence length="374" mass="40224">MLSEQPLHEIQARADDAAASVAAAFARPLLGLPGTRLAAVESPAPRRLLPGPWHYWWQAHYVDALVDAALRGAPDAVGQAHQLIRTIRLRNGLRATNWYFDDMAWLALAVARFDALLPSRPVRRSDDGGAPRLPAARRHPRMLAALTEALRSAHTMEFGGGLYWNRRRTFKNTPATGPAALHFARSGERERSQALIDWLNSSLLDAETGLYLDGIKAGGTTADPVVERAVFSYNQGPVLGALLELGGPANLARAAQLIDAVHRVLTHSGTAVLVTHGTGDAGLFTGILARYLALAAVSPTLPERHREQAAAMVSATAEALWAGRTKRGQRTVFSPHPLEAAERHYPGGTGVGLSTQLSAWIILEAAARVRRGHG</sequence>
<dbReference type="PANTHER" id="PTHR47791">
    <property type="entry name" value="MEIOTICALLY UP-REGULATED GENE 191 PROTEIN"/>
    <property type="match status" value="1"/>
</dbReference>
<keyword evidence="2" id="KW-1185">Reference proteome</keyword>
<dbReference type="Proteomes" id="UP000680588">
    <property type="component" value="Chromosome"/>
</dbReference>
<dbReference type="KEGG" id="asun:KG104_01520"/>